<gene>
    <name evidence="7" type="ORF">ISN45_Aa07g035210</name>
</gene>
<evidence type="ECO:0000256" key="6">
    <source>
        <dbReference type="SAM" id="SignalP"/>
    </source>
</evidence>
<comment type="caution">
    <text evidence="7">The sequence shown here is derived from an EMBL/GenBank/DDBJ whole genome shotgun (WGS) entry which is preliminary data.</text>
</comment>
<organism evidence="7 8">
    <name type="scientific">Arabidopsis thaliana x Arabidopsis arenosa</name>
    <dbReference type="NCBI Taxonomy" id="1240361"/>
    <lineage>
        <taxon>Eukaryota</taxon>
        <taxon>Viridiplantae</taxon>
        <taxon>Streptophyta</taxon>
        <taxon>Embryophyta</taxon>
        <taxon>Tracheophyta</taxon>
        <taxon>Spermatophyta</taxon>
        <taxon>Magnoliopsida</taxon>
        <taxon>eudicotyledons</taxon>
        <taxon>Gunneridae</taxon>
        <taxon>Pentapetalae</taxon>
        <taxon>rosids</taxon>
        <taxon>malvids</taxon>
        <taxon>Brassicales</taxon>
        <taxon>Brassicaceae</taxon>
        <taxon>Camelineae</taxon>
        <taxon>Arabidopsis</taxon>
    </lineage>
</organism>
<dbReference type="Pfam" id="PF25052">
    <property type="entry name" value="AtDEF-like"/>
    <property type="match status" value="1"/>
</dbReference>
<dbReference type="Proteomes" id="UP000694240">
    <property type="component" value="Chromosome 12"/>
</dbReference>
<keyword evidence="8" id="KW-1185">Reference proteome</keyword>
<evidence type="ECO:0000256" key="5">
    <source>
        <dbReference type="ARBA" id="ARBA00023157"/>
    </source>
</evidence>
<keyword evidence="5" id="KW-1015">Disulfide bond</keyword>
<dbReference type="AlphaFoldDB" id="A0A8T1YCM4"/>
<keyword evidence="4" id="KW-0611">Plant defense</keyword>
<feature type="signal peptide" evidence="6">
    <location>
        <begin position="1"/>
        <end position="24"/>
    </location>
</feature>
<comment type="similarity">
    <text evidence="1">Belongs to the DEFL family.</text>
</comment>
<accession>A0A8T1YCM4</accession>
<name>A0A8T1YCM4_9BRAS</name>
<evidence type="ECO:0000256" key="2">
    <source>
        <dbReference type="ARBA" id="ARBA00022529"/>
    </source>
</evidence>
<dbReference type="GO" id="GO:0031640">
    <property type="term" value="P:killing of cells of another organism"/>
    <property type="evidence" value="ECO:0007669"/>
    <property type="project" value="UniProtKB-KW"/>
</dbReference>
<keyword evidence="6" id="KW-0732">Signal</keyword>
<keyword evidence="2" id="KW-0929">Antimicrobial</keyword>
<evidence type="ECO:0000256" key="1">
    <source>
        <dbReference type="ARBA" id="ARBA00006722"/>
    </source>
</evidence>
<evidence type="ECO:0000313" key="8">
    <source>
        <dbReference type="Proteomes" id="UP000694240"/>
    </source>
</evidence>
<protein>
    <submittedName>
        <fullName evidence="7">Uncharacterized protein</fullName>
    </submittedName>
</protein>
<keyword evidence="3" id="KW-0295">Fungicide</keyword>
<evidence type="ECO:0000313" key="7">
    <source>
        <dbReference type="EMBL" id="KAG7543620.1"/>
    </source>
</evidence>
<feature type="chain" id="PRO_5035869259" evidence="6">
    <location>
        <begin position="25"/>
        <end position="75"/>
    </location>
</feature>
<dbReference type="GO" id="GO:0050832">
    <property type="term" value="P:defense response to fungus"/>
    <property type="evidence" value="ECO:0007669"/>
    <property type="project" value="UniProtKB-KW"/>
</dbReference>
<evidence type="ECO:0000256" key="3">
    <source>
        <dbReference type="ARBA" id="ARBA00022577"/>
    </source>
</evidence>
<dbReference type="InterPro" id="IPR010851">
    <property type="entry name" value="DEFL"/>
</dbReference>
<sequence length="75" mass="8134">MSTQKIYLASLLFFICLVFPQSTAIVCTIEGHCITNEDCINACISGGDPFFCVKSGSSKGKCCCIKKKKNGFVLE</sequence>
<dbReference type="EMBL" id="JAEFBK010000012">
    <property type="protein sequence ID" value="KAG7543620.1"/>
    <property type="molecule type" value="Genomic_DNA"/>
</dbReference>
<evidence type="ECO:0000256" key="4">
    <source>
        <dbReference type="ARBA" id="ARBA00022821"/>
    </source>
</evidence>
<proteinExistence type="inferred from homology"/>
<reference evidence="7 8" key="1">
    <citation type="submission" date="2020-12" db="EMBL/GenBank/DDBJ databases">
        <title>Concerted genomic and epigenomic changes stabilize Arabidopsis allopolyploids.</title>
        <authorList>
            <person name="Chen Z."/>
        </authorList>
    </citation>
    <scope>NUCLEOTIDE SEQUENCE [LARGE SCALE GENOMIC DNA]</scope>
    <source>
        <strain evidence="7">Allo738</strain>
        <tissue evidence="7">Leaf</tissue>
    </source>
</reference>